<feature type="domain" description="Histone deacetylase" evidence="2">
    <location>
        <begin position="268"/>
        <end position="603"/>
    </location>
</feature>
<feature type="region of interest" description="Disordered" evidence="1">
    <location>
        <begin position="753"/>
        <end position="1044"/>
    </location>
</feature>
<dbReference type="EMBL" id="JAJGCB010000018">
    <property type="protein sequence ID" value="KAJ8988522.1"/>
    <property type="molecule type" value="Genomic_DNA"/>
</dbReference>
<dbReference type="AlphaFoldDB" id="A0AAN6END1"/>
<feature type="compositionally biased region" description="Basic and acidic residues" evidence="1">
    <location>
        <begin position="753"/>
        <end position="762"/>
    </location>
</feature>
<dbReference type="Pfam" id="PF00850">
    <property type="entry name" value="Hist_deacetyl"/>
    <property type="match status" value="1"/>
</dbReference>
<feature type="region of interest" description="Disordered" evidence="1">
    <location>
        <begin position="669"/>
        <end position="688"/>
    </location>
</feature>
<feature type="compositionally biased region" description="Low complexity" evidence="1">
    <location>
        <begin position="796"/>
        <end position="810"/>
    </location>
</feature>
<dbReference type="GO" id="GO:0010468">
    <property type="term" value="P:regulation of gene expression"/>
    <property type="evidence" value="ECO:0007669"/>
    <property type="project" value="UniProtKB-ARBA"/>
</dbReference>
<proteinExistence type="predicted"/>
<dbReference type="GO" id="GO:0141221">
    <property type="term" value="F:histone deacetylase activity, hydrolytic mechanism"/>
    <property type="evidence" value="ECO:0007669"/>
    <property type="project" value="UniProtKB-EC"/>
</dbReference>
<feature type="compositionally biased region" description="Polar residues" evidence="1">
    <location>
        <begin position="1075"/>
        <end position="1090"/>
    </location>
</feature>
<dbReference type="FunFam" id="3.40.800.20:FF:000011">
    <property type="entry name" value="Histone deacetylase HOS3"/>
    <property type="match status" value="1"/>
</dbReference>
<evidence type="ECO:0000259" key="2">
    <source>
        <dbReference type="Pfam" id="PF00850"/>
    </source>
</evidence>
<evidence type="ECO:0000313" key="3">
    <source>
        <dbReference type="EMBL" id="KAJ8988522.1"/>
    </source>
</evidence>
<protein>
    <submittedName>
        <fullName evidence="3">Histone deacetylase</fullName>
        <ecNumber evidence="3">3.5.1.98</ecNumber>
    </submittedName>
</protein>
<comment type="caution">
    <text evidence="3">The sequence shown here is derived from an EMBL/GenBank/DDBJ whole genome shotgun (WGS) entry which is preliminary data.</text>
</comment>
<dbReference type="EC" id="3.5.1.98" evidence="3"/>
<reference evidence="3" key="1">
    <citation type="submission" date="2023-01" db="EMBL/GenBank/DDBJ databases">
        <title>Exophiala dermititidis isolated from Cystic Fibrosis Patient.</title>
        <authorList>
            <person name="Kurbessoian T."/>
            <person name="Crocker A."/>
            <person name="Murante D."/>
            <person name="Hogan D.A."/>
            <person name="Stajich J.E."/>
        </authorList>
    </citation>
    <scope>NUCLEOTIDE SEQUENCE</scope>
    <source>
        <strain evidence="3">Ex8</strain>
    </source>
</reference>
<dbReference type="PANTHER" id="PTHR47558">
    <property type="entry name" value="HISTONE DEACETYLASE HOS3"/>
    <property type="match status" value="1"/>
</dbReference>
<dbReference type="InterPro" id="IPR023696">
    <property type="entry name" value="Ureohydrolase_dom_sf"/>
</dbReference>
<feature type="compositionally biased region" description="Polar residues" evidence="1">
    <location>
        <begin position="678"/>
        <end position="688"/>
    </location>
</feature>
<dbReference type="Proteomes" id="UP001161757">
    <property type="component" value="Unassembled WGS sequence"/>
</dbReference>
<feature type="compositionally biased region" description="Polar residues" evidence="1">
    <location>
        <begin position="1113"/>
        <end position="1129"/>
    </location>
</feature>
<feature type="compositionally biased region" description="Polar residues" evidence="1">
    <location>
        <begin position="1214"/>
        <end position="1232"/>
    </location>
</feature>
<feature type="compositionally biased region" description="Polar residues" evidence="1">
    <location>
        <begin position="1152"/>
        <end position="1166"/>
    </location>
</feature>
<dbReference type="GO" id="GO:0005634">
    <property type="term" value="C:nucleus"/>
    <property type="evidence" value="ECO:0007669"/>
    <property type="project" value="TreeGrafter"/>
</dbReference>
<gene>
    <name evidence="3" type="primary">HOS3</name>
    <name evidence="3" type="ORF">HRR80_007548</name>
</gene>
<feature type="compositionally biased region" description="Low complexity" evidence="1">
    <location>
        <begin position="33"/>
        <end position="62"/>
    </location>
</feature>
<feature type="compositionally biased region" description="Polar residues" evidence="1">
    <location>
        <begin position="107"/>
        <end position="136"/>
    </location>
</feature>
<dbReference type="PANTHER" id="PTHR47558:SF1">
    <property type="entry name" value="HISTONE DEACETYLASE HOS3"/>
    <property type="match status" value="1"/>
</dbReference>
<dbReference type="Gene3D" id="3.40.800.20">
    <property type="entry name" value="Histone deacetylase domain"/>
    <property type="match status" value="1"/>
</dbReference>
<feature type="compositionally biased region" description="Low complexity" evidence="1">
    <location>
        <begin position="979"/>
        <end position="988"/>
    </location>
</feature>
<sequence length="1232" mass="132529">MDPDIPAPSIERDTLPDATSPFANVSNNETRSDSATTTASATALNSSSAYPARSSPSVAASIPLPPSSPMRTPKQTPLPGATKSYSPKPPSRSPSVTSSHRGERQTTPRQSTPTLISRRSTPSLNVSKGGTPQQPQFRRASSNLNPSSPAPNGKMAPPLISERPVVTASSVAKEYFQVELEAHSTMSSPVAVIVHDSCYGHRFSRPRATKNALATIVERPERIHATVLGASAAYVRLGERHADGRYAPRPKHHATDVRDVPFQIRKTCRKIPLTHPSVAFVHGSKWMEELQIMCDTAEGKLALNGKELVRPIGYGKDEAGNALPKLHEGDLYLCAESLAAFQGCLGGVCDAIDTVFSPSVTNRAFVCIRPPGHHCSSNYPSGFCWLNNVHVGIAYAAMNHGLTHAAIIDFDLHHGDGSQNIAWDQNRKAHTAAKNAAQYKKTPIGYYSLHDINSYPCEWGDEEKVRNASLCIENAHGQSIWNVHLEPWKTPDEFWRLYASKYTVLLDKARTFLRNHTARWRASGHVQPKAAIFISAGFDASEWEGAGMQRHSVNVPTDFYARFTADIVKLSHEEGLGVDGRVISVLEGGYSDRALTSGVFSHICGLAGDTIGQDAETSPTGNVSTINNWTLQAIPTPRTGGKVSYTPEWWARWSLEELEAVVAGYQPQGTKSAKDKSANYSSPTQASTLKMTEQAREKQSLASLHARLSLESQYEPPPPDVDWATAAYELSRVVIPADRQTLSCTHEELNAEATKARRERVSNHAASAAPVASEERMQLRDRKPRAPPTSTSLAAGRTTSRNGNGNRRTTIAAVSDLPDPTMQQQPELPNGRPRRRSSDASSILSSFRGMKISEDGPEGGFANPPSRAPSAVPEKAAKAVAVKKTRTAPTTKGAAKPKSSPRKPKGTTAPVATTALAEAGLPLNSVQSKPYTAKATPTASQTGSTGGGSKSDDMESLSNGLKKISIKLKLPTPEEHAARQQQQQQKAAALEEKQKKPRAPRKPLLPKISKQIKTSSPARDTNTDENVPLRQQVENKSLAGTNESVLPVKSEQVHQNQEARFPLNGNIANMNNLKEQVSSSASTNQATSGWRQDATGPASVDPTFIPDQVPAESAQTRVPESLSNPSVITSPVVEQPSAQQQQGQWQTLPPQSGTQPNLSVFGQTSYGPVPVPNPNPNPSANNVQGGTKQDLPVFTSQSAIPFAPAPAPPPGSHWNASTDEVQPDQGNNGANS</sequence>
<feature type="compositionally biased region" description="Low complexity" evidence="1">
    <location>
        <begin position="140"/>
        <end position="152"/>
    </location>
</feature>
<feature type="region of interest" description="Disordered" evidence="1">
    <location>
        <begin position="1"/>
        <end position="158"/>
    </location>
</feature>
<dbReference type="InterPro" id="IPR023801">
    <property type="entry name" value="His_deacetylse_dom"/>
</dbReference>
<dbReference type="InterPro" id="IPR053244">
    <property type="entry name" value="HDAC_HD_type_1"/>
</dbReference>
<feature type="compositionally biased region" description="Polar residues" evidence="1">
    <location>
        <begin position="1032"/>
        <end position="1044"/>
    </location>
</feature>
<feature type="compositionally biased region" description="Low complexity" evidence="1">
    <location>
        <begin position="839"/>
        <end position="848"/>
    </location>
</feature>
<feature type="compositionally biased region" description="Low complexity" evidence="1">
    <location>
        <begin position="1135"/>
        <end position="1151"/>
    </location>
</feature>
<feature type="compositionally biased region" description="Low complexity" evidence="1">
    <location>
        <begin position="868"/>
        <end position="880"/>
    </location>
</feature>
<evidence type="ECO:0000256" key="1">
    <source>
        <dbReference type="SAM" id="MobiDB-lite"/>
    </source>
</evidence>
<dbReference type="InterPro" id="IPR037138">
    <property type="entry name" value="His_deacetylse_dom_sf"/>
</dbReference>
<dbReference type="PRINTS" id="PR01270">
    <property type="entry name" value="HDASUPER"/>
</dbReference>
<name>A0AAN6END1_EXODE</name>
<feature type="compositionally biased region" description="Low complexity" evidence="1">
    <location>
        <begin position="887"/>
        <end position="898"/>
    </location>
</feature>
<feature type="compositionally biased region" description="Polar residues" evidence="1">
    <location>
        <begin position="1011"/>
        <end position="1020"/>
    </location>
</feature>
<keyword evidence="3" id="KW-0378">Hydrolase</keyword>
<dbReference type="InterPro" id="IPR000286">
    <property type="entry name" value="HDACs"/>
</dbReference>
<dbReference type="SUPFAM" id="SSF52768">
    <property type="entry name" value="Arginase/deacetylase"/>
    <property type="match status" value="1"/>
</dbReference>
<organism evidence="3 4">
    <name type="scientific">Exophiala dermatitidis</name>
    <name type="common">Black yeast-like fungus</name>
    <name type="synonym">Wangiella dermatitidis</name>
    <dbReference type="NCBI Taxonomy" id="5970"/>
    <lineage>
        <taxon>Eukaryota</taxon>
        <taxon>Fungi</taxon>
        <taxon>Dikarya</taxon>
        <taxon>Ascomycota</taxon>
        <taxon>Pezizomycotina</taxon>
        <taxon>Eurotiomycetes</taxon>
        <taxon>Chaetothyriomycetidae</taxon>
        <taxon>Chaetothyriales</taxon>
        <taxon>Herpotrichiellaceae</taxon>
        <taxon>Exophiala</taxon>
    </lineage>
</organism>
<evidence type="ECO:0000313" key="4">
    <source>
        <dbReference type="Proteomes" id="UP001161757"/>
    </source>
</evidence>
<dbReference type="CDD" id="cd09998">
    <property type="entry name" value="HDAC_Hos3"/>
    <property type="match status" value="1"/>
</dbReference>
<accession>A0AAN6END1</accession>
<feature type="region of interest" description="Disordered" evidence="1">
    <location>
        <begin position="1075"/>
        <end position="1232"/>
    </location>
</feature>